<dbReference type="InterPro" id="IPR009061">
    <property type="entry name" value="DNA-bd_dom_put_sf"/>
</dbReference>
<evidence type="ECO:0000256" key="4">
    <source>
        <dbReference type="ARBA" id="ARBA00023125"/>
    </source>
</evidence>
<accession>A0A6S7BUV6</accession>
<dbReference type="GO" id="GO:0005507">
    <property type="term" value="F:copper ion binding"/>
    <property type="evidence" value="ECO:0007669"/>
    <property type="project" value="InterPro"/>
</dbReference>
<proteinExistence type="predicted"/>
<dbReference type="GO" id="GO:0003700">
    <property type="term" value="F:DNA-binding transcription factor activity"/>
    <property type="evidence" value="ECO:0007669"/>
    <property type="project" value="InterPro"/>
</dbReference>
<dbReference type="AlphaFoldDB" id="A0A6S7BUV6"/>
<dbReference type="Pfam" id="PF09278">
    <property type="entry name" value="MerR-DNA-bind"/>
    <property type="match status" value="1"/>
</dbReference>
<dbReference type="InterPro" id="IPR015358">
    <property type="entry name" value="Tscrpt_reg_MerR_DNA-bd"/>
</dbReference>
<evidence type="ECO:0000256" key="3">
    <source>
        <dbReference type="ARBA" id="ARBA00023015"/>
    </source>
</evidence>
<evidence type="ECO:0000256" key="1">
    <source>
        <dbReference type="ARBA" id="ARBA00004496"/>
    </source>
</evidence>
<keyword evidence="3" id="KW-0805">Transcription regulation</keyword>
<dbReference type="PROSITE" id="PS00552">
    <property type="entry name" value="HTH_MERR_1"/>
    <property type="match status" value="1"/>
</dbReference>
<dbReference type="InterPro" id="IPR011789">
    <property type="entry name" value="CueR"/>
</dbReference>
<dbReference type="EMBL" id="CADIKK010000035">
    <property type="protein sequence ID" value="CAB3803519.1"/>
    <property type="molecule type" value="Genomic_DNA"/>
</dbReference>
<dbReference type="PRINTS" id="PR00040">
    <property type="entry name" value="HTHMERR"/>
</dbReference>
<dbReference type="InterPro" id="IPR047057">
    <property type="entry name" value="MerR_fam"/>
</dbReference>
<evidence type="ECO:0000313" key="8">
    <source>
        <dbReference type="Proteomes" id="UP000494365"/>
    </source>
</evidence>
<sequence>MNSDGQWAAVWRELDMNIGEVAKASGVSAKMIRHYEEAGLIQAATRTESNYRVYTHKDVEVLRFVGRARHLGFSMKQISVLLSLWEDRSRPSSEVKRLVKGHIAELDQRIGELTEMRDTLAHLAEHCRGDLRPECPILEALAGQRH</sequence>
<dbReference type="SMART" id="SM00422">
    <property type="entry name" value="HTH_MERR"/>
    <property type="match status" value="1"/>
</dbReference>
<evidence type="ECO:0000259" key="6">
    <source>
        <dbReference type="PROSITE" id="PS50937"/>
    </source>
</evidence>
<keyword evidence="2" id="KW-0963">Cytoplasm</keyword>
<dbReference type="GO" id="GO:0045893">
    <property type="term" value="P:positive regulation of DNA-templated transcription"/>
    <property type="evidence" value="ECO:0007669"/>
    <property type="project" value="InterPro"/>
</dbReference>
<evidence type="ECO:0000256" key="2">
    <source>
        <dbReference type="ARBA" id="ARBA00022490"/>
    </source>
</evidence>
<dbReference type="CDD" id="cd01108">
    <property type="entry name" value="HTH_CueR"/>
    <property type="match status" value="1"/>
</dbReference>
<reference evidence="7 8" key="1">
    <citation type="submission" date="2020-04" db="EMBL/GenBank/DDBJ databases">
        <authorList>
            <person name="De Canck E."/>
        </authorList>
    </citation>
    <scope>NUCLEOTIDE SEQUENCE [LARGE SCALE GENOMIC DNA]</scope>
    <source>
        <strain evidence="7 8">LMG 28614</strain>
    </source>
</reference>
<keyword evidence="5" id="KW-0804">Transcription</keyword>
<keyword evidence="8" id="KW-1185">Reference proteome</keyword>
<gene>
    <name evidence="7" type="primary">hmrR_2</name>
    <name evidence="7" type="ORF">LMG28614_05839</name>
</gene>
<dbReference type="PANTHER" id="PTHR30204">
    <property type="entry name" value="REDOX-CYCLING DRUG-SENSING TRANSCRIPTIONAL ACTIVATOR SOXR"/>
    <property type="match status" value="1"/>
</dbReference>
<protein>
    <submittedName>
        <fullName evidence="7">HTH-type transcriptional regulator HmrR</fullName>
    </submittedName>
</protein>
<dbReference type="InterPro" id="IPR000551">
    <property type="entry name" value="MerR-type_HTH_dom"/>
</dbReference>
<dbReference type="PANTHER" id="PTHR30204:SF94">
    <property type="entry name" value="HEAVY METAL-DEPENDENT TRANSCRIPTIONAL REGULATOR HI_0293-RELATED"/>
    <property type="match status" value="1"/>
</dbReference>
<organism evidence="7 8">
    <name type="scientific">Paraburkholderia ultramafica</name>
    <dbReference type="NCBI Taxonomy" id="1544867"/>
    <lineage>
        <taxon>Bacteria</taxon>
        <taxon>Pseudomonadati</taxon>
        <taxon>Pseudomonadota</taxon>
        <taxon>Betaproteobacteria</taxon>
        <taxon>Burkholderiales</taxon>
        <taxon>Burkholderiaceae</taxon>
        <taxon>Paraburkholderia</taxon>
    </lineage>
</organism>
<evidence type="ECO:0000313" key="7">
    <source>
        <dbReference type="EMBL" id="CAB3803519.1"/>
    </source>
</evidence>
<dbReference type="Pfam" id="PF00376">
    <property type="entry name" value="MerR"/>
    <property type="match status" value="1"/>
</dbReference>
<comment type="subcellular location">
    <subcellularLocation>
        <location evidence="1">Cytoplasm</location>
    </subcellularLocation>
</comment>
<dbReference type="GO" id="GO:0005737">
    <property type="term" value="C:cytoplasm"/>
    <property type="evidence" value="ECO:0007669"/>
    <property type="project" value="UniProtKB-SubCell"/>
</dbReference>
<dbReference type="SUPFAM" id="SSF46955">
    <property type="entry name" value="Putative DNA-binding domain"/>
    <property type="match status" value="1"/>
</dbReference>
<dbReference type="NCBIfam" id="TIGR02044">
    <property type="entry name" value="CueR"/>
    <property type="match status" value="1"/>
</dbReference>
<dbReference type="Proteomes" id="UP000494365">
    <property type="component" value="Unassembled WGS sequence"/>
</dbReference>
<dbReference type="GO" id="GO:0003677">
    <property type="term" value="F:DNA binding"/>
    <property type="evidence" value="ECO:0007669"/>
    <property type="project" value="UniProtKB-KW"/>
</dbReference>
<keyword evidence="4" id="KW-0238">DNA-binding</keyword>
<dbReference type="Gene3D" id="1.10.1660.10">
    <property type="match status" value="1"/>
</dbReference>
<name>A0A6S7BUV6_9BURK</name>
<dbReference type="PROSITE" id="PS50937">
    <property type="entry name" value="HTH_MERR_2"/>
    <property type="match status" value="1"/>
</dbReference>
<evidence type="ECO:0000256" key="5">
    <source>
        <dbReference type="ARBA" id="ARBA00023163"/>
    </source>
</evidence>
<feature type="domain" description="HTH merR-type" evidence="6">
    <location>
        <begin position="18"/>
        <end position="84"/>
    </location>
</feature>